<name>A0ACB7EFG2_NIBAL</name>
<evidence type="ECO:0000313" key="1">
    <source>
        <dbReference type="EMBL" id="KAG8000585.1"/>
    </source>
</evidence>
<gene>
    <name evidence="1" type="primary">CBS.2</name>
    <name evidence="1" type="ORF">GBF38_016999</name>
</gene>
<sequence length="610" mass="66802">MLSVSESTCLEDAPTLCPHAARLKNADITQDQKSAKREQDCLKIQDETHHKRDGELENKTRNWIRPDLPSRCTWRLGAPVRESPHGHPARTKPPSILPNILGKIGHTPLVRLNKIPKEFGLKCEILAKCEFFNAGGSVKDRIGLRMVEDAERAGILKPGDTIIEPTSGNTGNLQGTVQKICKRTLHVVLIFLFWLPAGIGIALTAAVKGYRCIITMPEKMSMEKVDVLRALGAEIVRTPTSAAFDSPESHVGAAWRLKNEIPNSHILDQYRNASNPLAHYDTTAEEILEQCDGKLDMLVTGVGTGGTLTGVARKMKEKCPNIVAVDPEGSVLIESKETSEKKSFEVEGIGYDFVPTVLDRSLVDMWYKSTDVETFTMARKLIREEGLLCGGSSGSAMAAAVEMAQQLEEGQRCVVILADSVRNYMSKFLSDKWMHEKGFLSPEAPLDPKPWWCNMTVQCLHPPALLTVLPSVSCQKAVEILKEKAFDQAPVVDESGVILGVVTLGTILSSVSAGKVKASDAVIKVLRKTFTQVGQCILTDNLETLSKILETDQFALVVHDHTQYKADGSTCQRQMVFGVVTAIDLLSYITTHEGPDGSLSDTTSLSPDYV</sequence>
<dbReference type="Proteomes" id="UP000805704">
    <property type="component" value="Chromosome 8"/>
</dbReference>
<protein>
    <submittedName>
        <fullName evidence="1">Cystathionine beta-synthase</fullName>
    </submittedName>
</protein>
<proteinExistence type="predicted"/>
<organism evidence="1 2">
    <name type="scientific">Nibea albiflora</name>
    <name type="common">Yellow drum</name>
    <name type="synonym">Corvina albiflora</name>
    <dbReference type="NCBI Taxonomy" id="240163"/>
    <lineage>
        <taxon>Eukaryota</taxon>
        <taxon>Metazoa</taxon>
        <taxon>Chordata</taxon>
        <taxon>Craniata</taxon>
        <taxon>Vertebrata</taxon>
        <taxon>Euteleostomi</taxon>
        <taxon>Actinopterygii</taxon>
        <taxon>Neopterygii</taxon>
        <taxon>Teleostei</taxon>
        <taxon>Neoteleostei</taxon>
        <taxon>Acanthomorphata</taxon>
        <taxon>Eupercaria</taxon>
        <taxon>Sciaenidae</taxon>
        <taxon>Nibea</taxon>
    </lineage>
</organism>
<accession>A0ACB7EFG2</accession>
<comment type="caution">
    <text evidence="1">The sequence shown here is derived from an EMBL/GenBank/DDBJ whole genome shotgun (WGS) entry which is preliminary data.</text>
</comment>
<keyword evidence="2" id="KW-1185">Reference proteome</keyword>
<evidence type="ECO:0000313" key="2">
    <source>
        <dbReference type="Proteomes" id="UP000805704"/>
    </source>
</evidence>
<reference evidence="1" key="1">
    <citation type="submission" date="2020-04" db="EMBL/GenBank/DDBJ databases">
        <title>A chromosome-scale assembly and high-density genetic map of the yellow drum (Nibea albiflora) genome.</title>
        <authorList>
            <person name="Xu D."/>
            <person name="Zhang W."/>
            <person name="Chen R."/>
            <person name="Tan P."/>
            <person name="Wang L."/>
            <person name="Song H."/>
            <person name="Tian L."/>
            <person name="Zhu Q."/>
            <person name="Wang B."/>
        </authorList>
    </citation>
    <scope>NUCLEOTIDE SEQUENCE</scope>
    <source>
        <strain evidence="1">ZJHYS-2018</strain>
    </source>
</reference>
<dbReference type="EMBL" id="CM024796">
    <property type="protein sequence ID" value="KAG8000585.1"/>
    <property type="molecule type" value="Genomic_DNA"/>
</dbReference>